<keyword evidence="5" id="KW-1185">Reference proteome</keyword>
<dbReference type="GO" id="GO:0012505">
    <property type="term" value="C:endomembrane system"/>
    <property type="evidence" value="ECO:0007669"/>
    <property type="project" value="TreeGrafter"/>
</dbReference>
<dbReference type="Pfam" id="PF00173">
    <property type="entry name" value="Cyt-b5"/>
    <property type="match status" value="1"/>
</dbReference>
<evidence type="ECO:0000256" key="2">
    <source>
        <dbReference type="SAM" id="MobiDB-lite"/>
    </source>
</evidence>
<name>A0A9P8C0F7_9HELO</name>
<accession>A0A9P8C0F7</accession>
<dbReference type="SUPFAM" id="SSF55856">
    <property type="entry name" value="Cytochrome b5-like heme/steroid binding domain"/>
    <property type="match status" value="1"/>
</dbReference>
<reference evidence="4" key="1">
    <citation type="journal article" date="2021" name="IMA Fungus">
        <title>Genomic characterization of three marine fungi, including Emericellopsis atlantica sp. nov. with signatures of a generalist lifestyle and marine biomass degradation.</title>
        <authorList>
            <person name="Hagestad O.C."/>
            <person name="Hou L."/>
            <person name="Andersen J.H."/>
            <person name="Hansen E.H."/>
            <person name="Altermark B."/>
            <person name="Li C."/>
            <person name="Kuhnert E."/>
            <person name="Cox R.J."/>
            <person name="Crous P.W."/>
            <person name="Spatafora J.W."/>
            <person name="Lail K."/>
            <person name="Amirebrahimi M."/>
            <person name="Lipzen A."/>
            <person name="Pangilinan J."/>
            <person name="Andreopoulos W."/>
            <person name="Hayes R.D."/>
            <person name="Ng V."/>
            <person name="Grigoriev I.V."/>
            <person name="Jackson S.A."/>
            <person name="Sutton T.D.S."/>
            <person name="Dobson A.D.W."/>
            <person name="Rama T."/>
        </authorList>
    </citation>
    <scope>NUCLEOTIDE SEQUENCE</scope>
    <source>
        <strain evidence="4">TRa018bII</strain>
    </source>
</reference>
<dbReference type="InterPro" id="IPR050577">
    <property type="entry name" value="MAPR/NEUFC/NENF-like"/>
</dbReference>
<dbReference type="OrthoDB" id="10257697at2759"/>
<dbReference type="InterPro" id="IPR001199">
    <property type="entry name" value="Cyt_B5-like_heme/steroid-bd"/>
</dbReference>
<feature type="domain" description="Cytochrome b5 heme-binding" evidence="3">
    <location>
        <begin position="89"/>
        <end position="167"/>
    </location>
</feature>
<sequence>MPDSKPSTVRQRKAVAPTPDKTVPTEVLKKEDSTSFSLLDIARTVVFLVLVSSVSSYFITGESFVWNVARPQWTKIEHVKAWMAGPKQYTDADLAIYDGTNATLPVLLAINGTIYDVSAGRRHYGPKGAYHFFAGADASRGFVTGCFDEDRNPDLRGVEKMYIPLDDPEVDGLYSAGDLAHLKYNERKKAKAEVYKALKHWVDFFENSPKYPKIGRVKREVGWETKGPVPTLCKKAQEQRPSARARPGEVDGRGGV</sequence>
<dbReference type="PANTHER" id="PTHR10281">
    <property type="entry name" value="MEMBRANE-ASSOCIATED PROGESTERONE RECEPTOR COMPONENT-RELATED"/>
    <property type="match status" value="1"/>
</dbReference>
<feature type="compositionally biased region" description="Basic and acidic residues" evidence="2">
    <location>
        <begin position="246"/>
        <end position="256"/>
    </location>
</feature>
<gene>
    <name evidence="4" type="ORF">BJ875DRAFT_387963</name>
</gene>
<dbReference type="EMBL" id="MU251808">
    <property type="protein sequence ID" value="KAG9229154.1"/>
    <property type="molecule type" value="Genomic_DNA"/>
</dbReference>
<dbReference type="PANTHER" id="PTHR10281:SF76">
    <property type="entry name" value="CALCUTTA CUP-RELATED"/>
    <property type="match status" value="1"/>
</dbReference>
<protein>
    <submittedName>
        <fullName evidence="4">Membrane steroid-binding protein 2</fullName>
    </submittedName>
</protein>
<evidence type="ECO:0000259" key="3">
    <source>
        <dbReference type="SMART" id="SM01117"/>
    </source>
</evidence>
<dbReference type="FunFam" id="3.10.120.10:FF:000018">
    <property type="entry name" value="Heme/steroid binding domain protein, putative"/>
    <property type="match status" value="1"/>
</dbReference>
<organism evidence="4 5">
    <name type="scientific">Amylocarpus encephaloides</name>
    <dbReference type="NCBI Taxonomy" id="45428"/>
    <lineage>
        <taxon>Eukaryota</taxon>
        <taxon>Fungi</taxon>
        <taxon>Dikarya</taxon>
        <taxon>Ascomycota</taxon>
        <taxon>Pezizomycotina</taxon>
        <taxon>Leotiomycetes</taxon>
        <taxon>Helotiales</taxon>
        <taxon>Helotiales incertae sedis</taxon>
        <taxon>Amylocarpus</taxon>
    </lineage>
</organism>
<feature type="region of interest" description="Disordered" evidence="2">
    <location>
        <begin position="1"/>
        <end position="22"/>
    </location>
</feature>
<evidence type="ECO:0000256" key="1">
    <source>
        <dbReference type="ARBA" id="ARBA00038357"/>
    </source>
</evidence>
<comment type="similarity">
    <text evidence="1">Belongs to the cytochrome b5 family. MAPR subfamily.</text>
</comment>
<proteinExistence type="inferred from homology"/>
<dbReference type="Gene3D" id="3.10.120.10">
    <property type="entry name" value="Cytochrome b5-like heme/steroid binding domain"/>
    <property type="match status" value="1"/>
</dbReference>
<evidence type="ECO:0000313" key="5">
    <source>
        <dbReference type="Proteomes" id="UP000824998"/>
    </source>
</evidence>
<evidence type="ECO:0000313" key="4">
    <source>
        <dbReference type="EMBL" id="KAG9229154.1"/>
    </source>
</evidence>
<dbReference type="InterPro" id="IPR036400">
    <property type="entry name" value="Cyt_B5-like_heme/steroid_sf"/>
</dbReference>
<dbReference type="Proteomes" id="UP000824998">
    <property type="component" value="Unassembled WGS sequence"/>
</dbReference>
<comment type="caution">
    <text evidence="4">The sequence shown here is derived from an EMBL/GenBank/DDBJ whole genome shotgun (WGS) entry which is preliminary data.</text>
</comment>
<dbReference type="GO" id="GO:0016020">
    <property type="term" value="C:membrane"/>
    <property type="evidence" value="ECO:0007669"/>
    <property type="project" value="TreeGrafter"/>
</dbReference>
<dbReference type="AlphaFoldDB" id="A0A9P8C0F7"/>
<dbReference type="SMART" id="SM01117">
    <property type="entry name" value="Cyt-b5"/>
    <property type="match status" value="1"/>
</dbReference>
<feature type="region of interest" description="Disordered" evidence="2">
    <location>
        <begin position="227"/>
        <end position="256"/>
    </location>
</feature>